<feature type="compositionally biased region" description="Basic and acidic residues" evidence="1">
    <location>
        <begin position="342"/>
        <end position="353"/>
    </location>
</feature>
<organism evidence="4 6">
    <name type="scientific">Verticillium longisporum</name>
    <name type="common">Verticillium dahliae var. longisporum</name>
    <dbReference type="NCBI Taxonomy" id="100787"/>
    <lineage>
        <taxon>Eukaryota</taxon>
        <taxon>Fungi</taxon>
        <taxon>Dikarya</taxon>
        <taxon>Ascomycota</taxon>
        <taxon>Pezizomycotina</taxon>
        <taxon>Sordariomycetes</taxon>
        <taxon>Hypocreomycetidae</taxon>
        <taxon>Glomerellales</taxon>
        <taxon>Plectosphaerellaceae</taxon>
        <taxon>Verticillium</taxon>
    </lineage>
</organism>
<keyword evidence="2" id="KW-0472">Membrane</keyword>
<feature type="transmembrane region" description="Helical" evidence="2">
    <location>
        <begin position="20"/>
        <end position="41"/>
    </location>
</feature>
<feature type="region of interest" description="Disordered" evidence="1">
    <location>
        <begin position="227"/>
        <end position="266"/>
    </location>
</feature>
<feature type="transmembrane region" description="Helical" evidence="2">
    <location>
        <begin position="109"/>
        <end position="128"/>
    </location>
</feature>
<dbReference type="AlphaFoldDB" id="A0A0G4N5Z4"/>
<name>A0A0G4N5Z4_VERLO</name>
<keyword evidence="2" id="KW-0812">Transmembrane</keyword>
<dbReference type="Proteomes" id="UP000045706">
    <property type="component" value="Unassembled WGS sequence"/>
</dbReference>
<dbReference type="PANTHER" id="PTHR35179:SF1">
    <property type="entry name" value="INTEGRAL MEMBRANE PROTEIN"/>
    <property type="match status" value="1"/>
</dbReference>
<protein>
    <submittedName>
        <fullName evidence="4">Uncharacterized protein</fullName>
    </submittedName>
</protein>
<evidence type="ECO:0000313" key="6">
    <source>
        <dbReference type="Proteomes" id="UP000045706"/>
    </source>
</evidence>
<feature type="transmembrane region" description="Helical" evidence="2">
    <location>
        <begin position="172"/>
        <end position="191"/>
    </location>
</feature>
<evidence type="ECO:0000313" key="4">
    <source>
        <dbReference type="EMBL" id="CRK41848.1"/>
    </source>
</evidence>
<feature type="transmembrane region" description="Helical" evidence="2">
    <location>
        <begin position="62"/>
        <end position="86"/>
    </location>
</feature>
<dbReference type="EMBL" id="CVQH01019890">
    <property type="protein sequence ID" value="CRK25946.1"/>
    <property type="molecule type" value="Genomic_DNA"/>
</dbReference>
<feature type="transmembrane region" description="Helical" evidence="2">
    <location>
        <begin position="135"/>
        <end position="152"/>
    </location>
</feature>
<feature type="region of interest" description="Disordered" evidence="1">
    <location>
        <begin position="313"/>
        <end position="353"/>
    </location>
</feature>
<proteinExistence type="predicted"/>
<feature type="compositionally biased region" description="Polar residues" evidence="1">
    <location>
        <begin position="228"/>
        <end position="237"/>
    </location>
</feature>
<gene>
    <name evidence="3" type="ORF">BN1708_014378</name>
    <name evidence="4" type="ORF">BN1723_015969</name>
</gene>
<reference evidence="5 6" key="1">
    <citation type="submission" date="2015-05" db="EMBL/GenBank/DDBJ databases">
        <authorList>
            <person name="Fogelqvist Johan"/>
        </authorList>
    </citation>
    <scope>NUCLEOTIDE SEQUENCE [LARGE SCALE GENOMIC DNA]</scope>
    <source>
        <strain evidence="3">VL1</strain>
        <strain evidence="4">VL2</strain>
    </source>
</reference>
<accession>A0A0G4N5Z4</accession>
<evidence type="ECO:0000256" key="2">
    <source>
        <dbReference type="SAM" id="Phobius"/>
    </source>
</evidence>
<dbReference type="PANTHER" id="PTHR35179">
    <property type="entry name" value="PROTEIN CBG02620"/>
    <property type="match status" value="1"/>
</dbReference>
<evidence type="ECO:0000313" key="5">
    <source>
        <dbReference type="Proteomes" id="UP000044602"/>
    </source>
</evidence>
<dbReference type="EMBL" id="CVQI01032607">
    <property type="protein sequence ID" value="CRK41848.1"/>
    <property type="molecule type" value="Genomic_DNA"/>
</dbReference>
<keyword evidence="2" id="KW-1133">Transmembrane helix</keyword>
<keyword evidence="5" id="KW-1185">Reference proteome</keyword>
<evidence type="ECO:0000256" key="1">
    <source>
        <dbReference type="SAM" id="MobiDB-lite"/>
    </source>
</evidence>
<evidence type="ECO:0000313" key="3">
    <source>
        <dbReference type="EMBL" id="CRK25946.1"/>
    </source>
</evidence>
<dbReference type="Proteomes" id="UP000044602">
    <property type="component" value="Unassembled WGS sequence"/>
</dbReference>
<feature type="compositionally biased region" description="Gly residues" evidence="1">
    <location>
        <begin position="317"/>
        <end position="328"/>
    </location>
</feature>
<sequence length="353" mass="39259">MITLLPSHFVLEEVTGYDLAIASLSWGFTLGIGWLTTWTAMKQTTQVYRRHGLGIFYNAYVWMIWGEIFVCLAFGIICLCICWLLYNQVSSSDYHQQMLDPSYRQSPRVAHQVGVATLITAINISVYLVGSLREILYLIVDAALNVYFMIIVQRNLVEHDLRKYRNLVKFSMFIIGFSLSMDVLIICMMSLKNTFVYMQFHPLAYIVKLNIEMSMAELIAKIVKSKDNQGPSDGYSHSRSHGTQRNRTVNDPTQVEAGRDGKGSAWGTVTTTLEMHTTKAPAGGDRAKAVFNHGDADRLINTATPYIGYFGSSQGDSQGGSYRGGGGSLSSLDSTNVGAVAERNESERGRELP</sequence>